<name>A0ABV2WC46_9ACTN</name>
<reference evidence="1 2" key="1">
    <citation type="submission" date="2024-06" db="EMBL/GenBank/DDBJ databases">
        <title>The Natural Products Discovery Center: Release of the First 8490 Sequenced Strains for Exploring Actinobacteria Biosynthetic Diversity.</title>
        <authorList>
            <person name="Kalkreuter E."/>
            <person name="Kautsar S.A."/>
            <person name="Yang D."/>
            <person name="Bader C.D."/>
            <person name="Teijaro C.N."/>
            <person name="Fluegel L."/>
            <person name="Davis C.M."/>
            <person name="Simpson J.R."/>
            <person name="Lauterbach L."/>
            <person name="Steele A.D."/>
            <person name="Gui C."/>
            <person name="Meng S."/>
            <person name="Li G."/>
            <person name="Viehrig K."/>
            <person name="Ye F."/>
            <person name="Su P."/>
            <person name="Kiefer A.F."/>
            <person name="Nichols A."/>
            <person name="Cepeda A.J."/>
            <person name="Yan W."/>
            <person name="Fan B."/>
            <person name="Jiang Y."/>
            <person name="Adhikari A."/>
            <person name="Zheng C.-J."/>
            <person name="Schuster L."/>
            <person name="Cowan T.M."/>
            <person name="Smanski M.J."/>
            <person name="Chevrette M.G."/>
            <person name="De Carvalho L.P.S."/>
            <person name="Shen B."/>
        </authorList>
    </citation>
    <scope>NUCLEOTIDE SEQUENCE [LARGE SCALE GENOMIC DNA]</scope>
    <source>
        <strain evidence="1 2">NPDC006337</strain>
    </source>
</reference>
<proteinExistence type="predicted"/>
<dbReference type="RefSeq" id="WP_359658839.1">
    <property type="nucleotide sequence ID" value="NZ_JBEXZP010000413.1"/>
</dbReference>
<protein>
    <submittedName>
        <fullName evidence="1">Uncharacterized protein</fullName>
    </submittedName>
</protein>
<evidence type="ECO:0000313" key="2">
    <source>
        <dbReference type="Proteomes" id="UP001550378"/>
    </source>
</evidence>
<comment type="caution">
    <text evidence="1">The sequence shown here is derived from an EMBL/GenBank/DDBJ whole genome shotgun (WGS) entry which is preliminary data.</text>
</comment>
<evidence type="ECO:0000313" key="1">
    <source>
        <dbReference type="EMBL" id="MEU0710947.1"/>
    </source>
</evidence>
<accession>A0ABV2WC46</accession>
<organism evidence="1 2">
    <name type="scientific">Streptomyces lavendulocolor</name>
    <dbReference type="NCBI Taxonomy" id="67316"/>
    <lineage>
        <taxon>Bacteria</taxon>
        <taxon>Bacillati</taxon>
        <taxon>Actinomycetota</taxon>
        <taxon>Actinomycetes</taxon>
        <taxon>Kitasatosporales</taxon>
        <taxon>Streptomycetaceae</taxon>
        <taxon>Streptomyces</taxon>
    </lineage>
</organism>
<sequence>MTPDVTRRIERAASAADAADRARAVLEASERIDYADPLAVQVAIGKLQGAIDNLLDALDS</sequence>
<gene>
    <name evidence="1" type="ORF">ABZ508_26650</name>
</gene>
<keyword evidence="2" id="KW-1185">Reference proteome</keyword>
<dbReference type="EMBL" id="JBEXZR010000029">
    <property type="protein sequence ID" value="MEU0710947.1"/>
    <property type="molecule type" value="Genomic_DNA"/>
</dbReference>
<dbReference type="Proteomes" id="UP001550378">
    <property type="component" value="Unassembled WGS sequence"/>
</dbReference>